<feature type="binding site" evidence="4">
    <location>
        <position position="155"/>
    </location>
    <ligand>
        <name>a divalent metal cation</name>
        <dbReference type="ChEBI" id="CHEBI:60240"/>
        <label>2</label>
    </ligand>
</feature>
<dbReference type="EMBL" id="WOTW01000045">
    <property type="protein sequence ID" value="MUP39299.1"/>
    <property type="molecule type" value="Genomic_DNA"/>
</dbReference>
<dbReference type="GO" id="GO:0004536">
    <property type="term" value="F:DNA nuclease activity"/>
    <property type="evidence" value="ECO:0007669"/>
    <property type="project" value="InterPro"/>
</dbReference>
<dbReference type="NCBIfam" id="TIGR00010">
    <property type="entry name" value="YchF/TatD family DNA exonuclease"/>
    <property type="match status" value="1"/>
</dbReference>
<dbReference type="EMBL" id="QTZN02000045">
    <property type="protein sequence ID" value="MVB08504.1"/>
    <property type="molecule type" value="Genomic_DNA"/>
</dbReference>
<keyword evidence="5" id="KW-0269">Exonuclease</keyword>
<keyword evidence="7" id="KW-1185">Reference proteome</keyword>
<dbReference type="GO" id="GO:0004527">
    <property type="term" value="F:exonuclease activity"/>
    <property type="evidence" value="ECO:0007669"/>
    <property type="project" value="UniProtKB-KW"/>
</dbReference>
<dbReference type="SUPFAM" id="SSF51556">
    <property type="entry name" value="Metallo-dependent hydrolases"/>
    <property type="match status" value="1"/>
</dbReference>
<dbReference type="PIRSF" id="PIRSF005902">
    <property type="entry name" value="DNase_TatD"/>
    <property type="match status" value="1"/>
</dbReference>
<feature type="binding site" evidence="4">
    <location>
        <position position="7"/>
    </location>
    <ligand>
        <name>a divalent metal cation</name>
        <dbReference type="ChEBI" id="CHEBI:60240"/>
        <label>1</label>
    </ligand>
</feature>
<dbReference type="Gene3D" id="3.20.20.140">
    <property type="entry name" value="Metal-dependent hydrolases"/>
    <property type="match status" value="1"/>
</dbReference>
<evidence type="ECO:0000313" key="5">
    <source>
        <dbReference type="EMBL" id="MUP39299.1"/>
    </source>
</evidence>
<dbReference type="GO" id="GO:0046872">
    <property type="term" value="F:metal ion binding"/>
    <property type="evidence" value="ECO:0007669"/>
    <property type="project" value="UniProtKB-KW"/>
</dbReference>
<dbReference type="InterPro" id="IPR032466">
    <property type="entry name" value="Metal_Hydrolase"/>
</dbReference>
<feature type="binding site" evidence="4">
    <location>
        <position position="94"/>
    </location>
    <ligand>
        <name>a divalent metal cation</name>
        <dbReference type="ChEBI" id="CHEBI:60240"/>
        <label>1</label>
    </ligand>
</feature>
<dbReference type="OrthoDB" id="9810005at2"/>
<reference evidence="6 7" key="1">
    <citation type="submission" date="2019-11" db="EMBL/GenBank/DDBJ databases">
        <title>Draft genome sequence of Labilibaculum sp. strain SYP isolated from Black Sea.</title>
        <authorList>
            <person name="Yadav S."/>
            <person name="Villanueva L."/>
        </authorList>
    </citation>
    <scope>NUCLEOTIDE SEQUENCE [LARGE SCALE GENOMIC DNA]</scope>
    <source>
        <strain evidence="6 7">44</strain>
    </source>
</reference>
<dbReference type="GO" id="GO:0005829">
    <property type="term" value="C:cytosol"/>
    <property type="evidence" value="ECO:0007669"/>
    <property type="project" value="TreeGrafter"/>
</dbReference>
<dbReference type="PANTHER" id="PTHR46124">
    <property type="entry name" value="D-AMINOACYL-TRNA DEACYLASE"/>
    <property type="match status" value="1"/>
</dbReference>
<sequence>MKLIDTHSHIYSDDFKDDIEEIISNCRKVNIGKILLPNIDSESIPKMNRLVQRFPDVCVPMMGLHPTSVKENYREELENCKAWLVKGAYCAIGEIGMDLYWDKAFVKEQQIVFDTQINWALERELPIVIHARDSFDEIFEILESYRNSNLKGVFHSFTGNTEQAVKAIGFGFLLGINGIVTFKNSGLDKTVGSIGLDHLILETDAPYLAPVPKRGKRNESSYLVYIASKLSEIYQLSIDEVAKTTSANAEKLFNIELK</sequence>
<feature type="binding site" evidence="4">
    <location>
        <position position="204"/>
    </location>
    <ligand>
        <name>a divalent metal cation</name>
        <dbReference type="ChEBI" id="CHEBI:60240"/>
        <label>1</label>
    </ligand>
</feature>
<dbReference type="RefSeq" id="WP_156196738.1">
    <property type="nucleotide sequence ID" value="NZ_QTZN02000045.1"/>
</dbReference>
<keyword evidence="5" id="KW-0540">Nuclease</keyword>
<evidence type="ECO:0000256" key="4">
    <source>
        <dbReference type="PIRSR" id="PIRSR005902-1"/>
    </source>
</evidence>
<dbReference type="InterPro" id="IPR015991">
    <property type="entry name" value="TatD/YcfH-like"/>
</dbReference>
<gene>
    <name evidence="6" type="ORF">DWB62_015875</name>
    <name evidence="5" type="ORF">GNY23_15875</name>
</gene>
<feature type="binding site" evidence="4">
    <location>
        <position position="130"/>
    </location>
    <ligand>
        <name>a divalent metal cation</name>
        <dbReference type="ChEBI" id="CHEBI:60240"/>
        <label>2</label>
    </ligand>
</feature>
<keyword evidence="3" id="KW-0378">Hydrolase</keyword>
<evidence type="ECO:0000256" key="3">
    <source>
        <dbReference type="ARBA" id="ARBA00022801"/>
    </source>
</evidence>
<reference evidence="5 8" key="2">
    <citation type="submission" date="2019-12" db="EMBL/GenBank/DDBJ databases">
        <title>Draft genome sequence of Labilibaculum sp. strain 44 isolated from deep waters of Black Sea.</title>
        <authorList>
            <person name="Yadav S."/>
            <person name="Villanueva L."/>
        </authorList>
    </citation>
    <scope>NUCLEOTIDE SEQUENCE [LARGE SCALE GENOMIC DNA]</scope>
    <source>
        <strain evidence="5 8">44</strain>
    </source>
</reference>
<dbReference type="Pfam" id="PF01026">
    <property type="entry name" value="TatD_DNase"/>
    <property type="match status" value="1"/>
</dbReference>
<dbReference type="Proteomes" id="UP000462449">
    <property type="component" value="Unassembled WGS sequence"/>
</dbReference>
<dbReference type="InterPro" id="IPR001130">
    <property type="entry name" value="TatD-like"/>
</dbReference>
<evidence type="ECO:0000256" key="2">
    <source>
        <dbReference type="ARBA" id="ARBA00022723"/>
    </source>
</evidence>
<evidence type="ECO:0000313" key="7">
    <source>
        <dbReference type="Proteomes" id="UP000285951"/>
    </source>
</evidence>
<dbReference type="Proteomes" id="UP000285951">
    <property type="component" value="Unassembled WGS sequence"/>
</dbReference>
<dbReference type="FunFam" id="3.20.20.140:FF:000005">
    <property type="entry name" value="TatD family hydrolase"/>
    <property type="match status" value="1"/>
</dbReference>
<accession>A0A7M4D9H0</accession>
<dbReference type="CDD" id="cd01310">
    <property type="entry name" value="TatD_DNAse"/>
    <property type="match status" value="1"/>
</dbReference>
<proteinExistence type="inferred from homology"/>
<evidence type="ECO:0000313" key="8">
    <source>
        <dbReference type="Proteomes" id="UP000462449"/>
    </source>
</evidence>
<comment type="similarity">
    <text evidence="1">Belongs to the metallo-dependent hydrolases superfamily. TatD-type hydrolase family.</text>
</comment>
<dbReference type="PANTHER" id="PTHR46124:SF4">
    <property type="entry name" value="HYDROLASE TATD"/>
    <property type="match status" value="1"/>
</dbReference>
<keyword evidence="2 4" id="KW-0479">Metal-binding</keyword>
<evidence type="ECO:0000256" key="1">
    <source>
        <dbReference type="ARBA" id="ARBA00009275"/>
    </source>
</evidence>
<organism evidence="5 8">
    <name type="scientific">Labilibaculum euxinus</name>
    <dbReference type="NCBI Taxonomy" id="2686357"/>
    <lineage>
        <taxon>Bacteria</taxon>
        <taxon>Pseudomonadati</taxon>
        <taxon>Bacteroidota</taxon>
        <taxon>Bacteroidia</taxon>
        <taxon>Marinilabiliales</taxon>
        <taxon>Marinifilaceae</taxon>
        <taxon>Labilibaculum</taxon>
    </lineage>
</organism>
<name>A0A7M4D9H0_9BACT</name>
<protein>
    <submittedName>
        <fullName evidence="5">YchF/TatD family DNA exonuclease</fullName>
    </submittedName>
</protein>
<evidence type="ECO:0000313" key="6">
    <source>
        <dbReference type="EMBL" id="MVB08504.1"/>
    </source>
</evidence>
<comment type="caution">
    <text evidence="5">The sequence shown here is derived from an EMBL/GenBank/DDBJ whole genome shotgun (WGS) entry which is preliminary data.</text>
</comment>
<dbReference type="AlphaFoldDB" id="A0A7M4D9H0"/>
<feature type="binding site" evidence="4">
    <location>
        <position position="9"/>
    </location>
    <ligand>
        <name>a divalent metal cation</name>
        <dbReference type="ChEBI" id="CHEBI:60240"/>
        <label>1</label>
    </ligand>
</feature>